<reference evidence="2 3" key="1">
    <citation type="submission" date="2018-02" db="EMBL/GenBank/DDBJ databases">
        <title>Fusarium culmorum secondary metabolites in fungal-bacterial-plant interactions.</title>
        <authorList>
            <person name="Schmidt R."/>
        </authorList>
    </citation>
    <scope>NUCLEOTIDE SEQUENCE [LARGE SCALE GENOMIC DNA]</scope>
    <source>
        <strain evidence="2 3">PV</strain>
    </source>
</reference>
<evidence type="ECO:0000256" key="1">
    <source>
        <dbReference type="SAM" id="MobiDB-lite"/>
    </source>
</evidence>
<gene>
    <name evidence="2" type="ORF">FCULG_00005570</name>
</gene>
<feature type="region of interest" description="Disordered" evidence="1">
    <location>
        <begin position="143"/>
        <end position="288"/>
    </location>
</feature>
<feature type="compositionally biased region" description="Acidic residues" evidence="1">
    <location>
        <begin position="188"/>
        <end position="203"/>
    </location>
</feature>
<accession>A0A2T4GST1</accession>
<protein>
    <submittedName>
        <fullName evidence="2">Uncharacterized protein</fullName>
    </submittedName>
</protein>
<feature type="compositionally biased region" description="Basic and acidic residues" evidence="1">
    <location>
        <begin position="204"/>
        <end position="219"/>
    </location>
</feature>
<name>A0A2T4GST1_FUSCU</name>
<organism evidence="2 3">
    <name type="scientific">Fusarium culmorum</name>
    <dbReference type="NCBI Taxonomy" id="5516"/>
    <lineage>
        <taxon>Eukaryota</taxon>
        <taxon>Fungi</taxon>
        <taxon>Dikarya</taxon>
        <taxon>Ascomycota</taxon>
        <taxon>Pezizomycotina</taxon>
        <taxon>Sordariomycetes</taxon>
        <taxon>Hypocreomycetidae</taxon>
        <taxon>Hypocreales</taxon>
        <taxon>Nectriaceae</taxon>
        <taxon>Fusarium</taxon>
    </lineage>
</organism>
<evidence type="ECO:0000313" key="2">
    <source>
        <dbReference type="EMBL" id="PTD06602.1"/>
    </source>
</evidence>
<dbReference type="EMBL" id="PVEM01000006">
    <property type="protein sequence ID" value="PTD06602.1"/>
    <property type="molecule type" value="Genomic_DNA"/>
</dbReference>
<dbReference type="OrthoDB" id="5234017at2759"/>
<proteinExistence type="predicted"/>
<keyword evidence="3" id="KW-1185">Reference proteome</keyword>
<comment type="caution">
    <text evidence="2">The sequence shown here is derived from an EMBL/GenBank/DDBJ whole genome shotgun (WGS) entry which is preliminary data.</text>
</comment>
<feature type="compositionally biased region" description="Low complexity" evidence="1">
    <location>
        <begin position="143"/>
        <end position="161"/>
    </location>
</feature>
<feature type="compositionally biased region" description="Basic and acidic residues" evidence="1">
    <location>
        <begin position="241"/>
        <end position="250"/>
    </location>
</feature>
<dbReference type="OMA" id="PLETEPH"/>
<feature type="compositionally biased region" description="Acidic residues" evidence="1">
    <location>
        <begin position="420"/>
        <end position="448"/>
    </location>
</feature>
<feature type="region of interest" description="Disordered" evidence="1">
    <location>
        <begin position="415"/>
        <end position="532"/>
    </location>
</feature>
<evidence type="ECO:0000313" key="3">
    <source>
        <dbReference type="Proteomes" id="UP000241587"/>
    </source>
</evidence>
<feature type="region of interest" description="Disordered" evidence="1">
    <location>
        <begin position="118"/>
        <end position="137"/>
    </location>
</feature>
<feature type="compositionally biased region" description="Basic and acidic residues" evidence="1">
    <location>
        <begin position="516"/>
        <end position="532"/>
    </location>
</feature>
<dbReference type="Proteomes" id="UP000241587">
    <property type="component" value="Unassembled WGS sequence"/>
</dbReference>
<feature type="compositionally biased region" description="Basic and acidic residues" evidence="1">
    <location>
        <begin position="275"/>
        <end position="288"/>
    </location>
</feature>
<sequence>MADQDALRQFQEIKSVVAHYDATFANIIPPQVVYQEEEARLRRQIHDEAVRLRTAQSDDETAMREDVIIELGGQMADLKRHYTANRDKYAREHEARLKQTLDMLRGRLGQLSGLNSTTQVETTNDQRPPHQDQNHDPLAQENEAVGGESAQGSSQASQNAETGTMANKSVRRDAPNNENTEATSEPEGAIDEDPTFNDQDDDHVDNNDKNDASNHEKGDNAANGDESADIEMGDAEPIETEPIRHREQLDVRMSIDITPHASEPPAKVLPRRSNRHTEESAGSDKFEGIVDPKPGNVYATYWKKTKEWLAVVLLPMGDFSTVGIPGSIVSCDLVDSLPSCYRKTSKKGPYVWAKGYRNGEEHEKERMFPVMFFDGRPFPAKSAIMWIEARELRAFDLKREPKLVPHAKAIRGYLKSRDWSEDEEDTDEESEEDPEGDPEGDAENDAEGNTEGNVEGDTGNDAEQNVNQDVENDAEDEQTKVDSQLQEDSGSEPQQTDPEEPHETQPPEQDTGILEQAREEEEHTNSKDAQDS</sequence>
<feature type="compositionally biased region" description="Acidic residues" evidence="1">
    <location>
        <begin position="226"/>
        <end position="239"/>
    </location>
</feature>
<dbReference type="AlphaFoldDB" id="A0A2T4GST1"/>